<dbReference type="OrthoDB" id="1078367at2759"/>
<dbReference type="CDD" id="cd04496">
    <property type="entry name" value="SSB_OBF"/>
    <property type="match status" value="1"/>
</dbReference>
<reference evidence="4" key="1">
    <citation type="submission" date="2020-06" db="EMBL/GenBank/DDBJ databases">
        <title>Draft genome of Bugula neritina, a colonial animal packing powerful symbionts and potential medicines.</title>
        <authorList>
            <person name="Rayko M."/>
        </authorList>
    </citation>
    <scope>NUCLEOTIDE SEQUENCE [LARGE SCALE GENOMIC DNA]</scope>
    <source>
        <strain evidence="4">Kwan_BN1</strain>
    </source>
</reference>
<dbReference type="GO" id="GO:0042645">
    <property type="term" value="C:mitochondrial nucleoid"/>
    <property type="evidence" value="ECO:0007669"/>
    <property type="project" value="TreeGrafter"/>
</dbReference>
<sequence length="174" mass="19980">MSHIMNRMFKGLSISGRMLQSARNEIVRGRSDFNSVNEVRLMGRLGKDPQLREKVIQFPLATTRVYKNSEDQERRTVTTWHNIVVSRHNENRANYIMNFLRKGSKVYVSGSADNSSYTSRDGNTSYFHFVRTEKIVNLETGGQTVQESSLPVEEAEEFDTADELVPEDRGRDSQ</sequence>
<evidence type="ECO:0000256" key="1">
    <source>
        <dbReference type="ARBA" id="ARBA00023125"/>
    </source>
</evidence>
<dbReference type="SUPFAM" id="SSF50249">
    <property type="entry name" value="Nucleic acid-binding proteins"/>
    <property type="match status" value="1"/>
</dbReference>
<evidence type="ECO:0000313" key="4">
    <source>
        <dbReference type="EMBL" id="KAF6033224.1"/>
    </source>
</evidence>
<dbReference type="PROSITE" id="PS50935">
    <property type="entry name" value="SSB"/>
    <property type="match status" value="1"/>
</dbReference>
<keyword evidence="5" id="KW-1185">Reference proteome</keyword>
<organism evidence="4 5">
    <name type="scientific">Bugula neritina</name>
    <name type="common">Brown bryozoan</name>
    <name type="synonym">Sertularia neritina</name>
    <dbReference type="NCBI Taxonomy" id="10212"/>
    <lineage>
        <taxon>Eukaryota</taxon>
        <taxon>Metazoa</taxon>
        <taxon>Spiralia</taxon>
        <taxon>Lophotrochozoa</taxon>
        <taxon>Bryozoa</taxon>
        <taxon>Gymnolaemata</taxon>
        <taxon>Cheilostomatida</taxon>
        <taxon>Flustrina</taxon>
        <taxon>Buguloidea</taxon>
        <taxon>Bugulidae</taxon>
        <taxon>Bugula</taxon>
    </lineage>
</organism>
<dbReference type="Gene3D" id="2.40.50.140">
    <property type="entry name" value="Nucleic acid-binding proteins"/>
    <property type="match status" value="1"/>
</dbReference>
<evidence type="ECO:0000313" key="5">
    <source>
        <dbReference type="Proteomes" id="UP000593567"/>
    </source>
</evidence>
<comment type="caution">
    <text evidence="4">The sequence shown here is derived from an EMBL/GenBank/DDBJ whole genome shotgun (WGS) entry which is preliminary data.</text>
</comment>
<dbReference type="EMBL" id="VXIV02001423">
    <property type="protein sequence ID" value="KAF6033224.1"/>
    <property type="molecule type" value="Genomic_DNA"/>
</dbReference>
<protein>
    <submittedName>
        <fullName evidence="4">Ssb</fullName>
    </submittedName>
</protein>
<feature type="region of interest" description="Disordered" evidence="3">
    <location>
        <begin position="141"/>
        <end position="174"/>
    </location>
</feature>
<proteinExistence type="predicted"/>
<dbReference type="AlphaFoldDB" id="A0A7J7K5K5"/>
<dbReference type="NCBIfam" id="TIGR00621">
    <property type="entry name" value="ssb"/>
    <property type="match status" value="1"/>
</dbReference>
<dbReference type="InterPro" id="IPR000424">
    <property type="entry name" value="Primosome_PriB/ssb"/>
</dbReference>
<dbReference type="Proteomes" id="UP000593567">
    <property type="component" value="Unassembled WGS sequence"/>
</dbReference>
<accession>A0A7J7K5K5</accession>
<dbReference type="PANTHER" id="PTHR10302">
    <property type="entry name" value="SINGLE-STRANDED DNA-BINDING PROTEIN"/>
    <property type="match status" value="1"/>
</dbReference>
<evidence type="ECO:0000256" key="2">
    <source>
        <dbReference type="PROSITE-ProRule" id="PRU00252"/>
    </source>
</evidence>
<evidence type="ECO:0000256" key="3">
    <source>
        <dbReference type="SAM" id="MobiDB-lite"/>
    </source>
</evidence>
<name>A0A7J7K5K5_BUGNE</name>
<dbReference type="PANTHER" id="PTHR10302:SF0">
    <property type="entry name" value="SINGLE-STRANDED DNA-BINDING PROTEIN, MITOCHONDRIAL"/>
    <property type="match status" value="1"/>
</dbReference>
<gene>
    <name evidence="4" type="ORF">EB796_008467</name>
</gene>
<dbReference type="GO" id="GO:0006264">
    <property type="term" value="P:mitochondrial DNA replication"/>
    <property type="evidence" value="ECO:0007669"/>
    <property type="project" value="TreeGrafter"/>
</dbReference>
<keyword evidence="1 2" id="KW-0238">DNA-binding</keyword>
<feature type="compositionally biased region" description="Acidic residues" evidence="3">
    <location>
        <begin position="153"/>
        <end position="165"/>
    </location>
</feature>
<dbReference type="Pfam" id="PF00436">
    <property type="entry name" value="SSB"/>
    <property type="match status" value="1"/>
</dbReference>
<dbReference type="GO" id="GO:0003697">
    <property type="term" value="F:single-stranded DNA binding"/>
    <property type="evidence" value="ECO:0007669"/>
    <property type="project" value="InterPro"/>
</dbReference>
<dbReference type="InterPro" id="IPR012340">
    <property type="entry name" value="NA-bd_OB-fold"/>
</dbReference>
<dbReference type="InterPro" id="IPR011344">
    <property type="entry name" value="ssDNA-bd"/>
</dbReference>